<evidence type="ECO:0000256" key="1">
    <source>
        <dbReference type="SAM" id="MobiDB-lite"/>
    </source>
</evidence>
<name>A0A3P4B240_9BURK</name>
<organism evidence="2 3">
    <name type="scientific">Pigmentiphaga humi</name>
    <dbReference type="NCBI Taxonomy" id="2478468"/>
    <lineage>
        <taxon>Bacteria</taxon>
        <taxon>Pseudomonadati</taxon>
        <taxon>Pseudomonadota</taxon>
        <taxon>Betaproteobacteria</taxon>
        <taxon>Burkholderiales</taxon>
        <taxon>Alcaligenaceae</taxon>
        <taxon>Pigmentiphaga</taxon>
    </lineage>
</organism>
<dbReference type="Proteomes" id="UP000277294">
    <property type="component" value="Unassembled WGS sequence"/>
</dbReference>
<evidence type="ECO:0000313" key="3">
    <source>
        <dbReference type="Proteomes" id="UP000277294"/>
    </source>
</evidence>
<sequence>MSKTEFSQHVGGSPRIEEDDAGKQAYCAPGLVRMGTLKDMTHFNLGPGPDGSSSAS</sequence>
<dbReference type="AlphaFoldDB" id="A0A3P4B240"/>
<dbReference type="RefSeq" id="WP_160142182.1">
    <property type="nucleotide sequence ID" value="NZ_UWPJ01000011.1"/>
</dbReference>
<protein>
    <submittedName>
        <fullName evidence="2">Uncharacterized protein</fullName>
    </submittedName>
</protein>
<gene>
    <name evidence="2" type="ORF">PIGHUM_01265</name>
</gene>
<accession>A0A3P4B240</accession>
<feature type="region of interest" description="Disordered" evidence="1">
    <location>
        <begin position="1"/>
        <end position="23"/>
    </location>
</feature>
<proteinExistence type="predicted"/>
<reference evidence="2 3" key="1">
    <citation type="submission" date="2018-10" db="EMBL/GenBank/DDBJ databases">
        <authorList>
            <person name="Criscuolo A."/>
        </authorList>
    </citation>
    <scope>NUCLEOTIDE SEQUENCE [LARGE SCALE GENOMIC DNA]</scope>
    <source>
        <strain evidence="2">DnA1</strain>
    </source>
</reference>
<evidence type="ECO:0000313" key="2">
    <source>
        <dbReference type="EMBL" id="VCU69205.1"/>
    </source>
</evidence>
<keyword evidence="3" id="KW-1185">Reference proteome</keyword>
<dbReference type="EMBL" id="UWPJ01000011">
    <property type="protein sequence ID" value="VCU69205.1"/>
    <property type="molecule type" value="Genomic_DNA"/>
</dbReference>